<reference evidence="2" key="1">
    <citation type="submission" date="2021-02" db="EMBL/GenBank/DDBJ databases">
        <title>Strain Y2R2, a novel species of the genus Halomonas.</title>
        <authorList>
            <person name="Huang H."/>
        </authorList>
    </citation>
    <scope>NUCLEOTIDE SEQUENCE</scope>
    <source>
        <strain evidence="2">Y2R2</strain>
    </source>
</reference>
<feature type="domain" description="STAS" evidence="1">
    <location>
        <begin position="19"/>
        <end position="108"/>
    </location>
</feature>
<dbReference type="Proteomes" id="UP000324285">
    <property type="component" value="Chromosome"/>
</dbReference>
<dbReference type="AlphaFoldDB" id="A0A5C1NCB4"/>
<dbReference type="Pfam" id="PF13466">
    <property type="entry name" value="STAS_2"/>
    <property type="match status" value="1"/>
</dbReference>
<keyword evidence="3" id="KW-1185">Reference proteome</keyword>
<organism evidence="2 3">
    <name type="scientific">Halomonas binhaiensis</name>
    <dbReference type="NCBI Taxonomy" id="2562282"/>
    <lineage>
        <taxon>Bacteria</taxon>
        <taxon>Pseudomonadati</taxon>
        <taxon>Pseudomonadota</taxon>
        <taxon>Gammaproteobacteria</taxon>
        <taxon>Oceanospirillales</taxon>
        <taxon>Halomonadaceae</taxon>
        <taxon>Halomonas</taxon>
    </lineage>
</organism>
<name>A0A5C1NCB4_9GAMM</name>
<proteinExistence type="predicted"/>
<dbReference type="PROSITE" id="PS50801">
    <property type="entry name" value="STAS"/>
    <property type="match status" value="1"/>
</dbReference>
<dbReference type="InterPro" id="IPR036513">
    <property type="entry name" value="STAS_dom_sf"/>
</dbReference>
<evidence type="ECO:0000313" key="3">
    <source>
        <dbReference type="Proteomes" id="UP000324285"/>
    </source>
</evidence>
<dbReference type="SUPFAM" id="SSF52091">
    <property type="entry name" value="SpoIIaa-like"/>
    <property type="match status" value="1"/>
</dbReference>
<protein>
    <submittedName>
        <fullName evidence="2">STAS domain-containing protein</fullName>
    </submittedName>
</protein>
<dbReference type="EMBL" id="CP038437">
    <property type="protein sequence ID" value="QEM81322.1"/>
    <property type="molecule type" value="Genomic_DNA"/>
</dbReference>
<sequence length="108" mass="11460">MSVLMKSETARLEADDNTLKVSGRVAFEAAAEMAEAGRDWLASRQQGESVRLDLSQVEEVSSAALSVMLEWLRSIGSANLSLEAVVLSPALARLTQVAGIDTLLPSGD</sequence>
<dbReference type="OrthoDB" id="6174465at2"/>
<dbReference type="InterPro" id="IPR058548">
    <property type="entry name" value="MlaB-like_STAS"/>
</dbReference>
<dbReference type="KEGG" id="hbh:E4T21_07050"/>
<accession>A0A5C1NCB4</accession>
<evidence type="ECO:0000313" key="2">
    <source>
        <dbReference type="EMBL" id="QEM81322.1"/>
    </source>
</evidence>
<dbReference type="Gene3D" id="3.30.750.24">
    <property type="entry name" value="STAS domain"/>
    <property type="match status" value="1"/>
</dbReference>
<dbReference type="InterPro" id="IPR002645">
    <property type="entry name" value="STAS_dom"/>
</dbReference>
<gene>
    <name evidence="2" type="ORF">E4T21_07050</name>
</gene>
<evidence type="ECO:0000259" key="1">
    <source>
        <dbReference type="PROSITE" id="PS50801"/>
    </source>
</evidence>